<accession>A0A6A5T1T2</accession>
<dbReference type="Proteomes" id="UP000800038">
    <property type="component" value="Unassembled WGS sequence"/>
</dbReference>
<keyword evidence="2" id="KW-1185">Reference proteome</keyword>
<gene>
    <name evidence="1" type="ORF">EJ02DRAFT_199992</name>
</gene>
<organism evidence="1 2">
    <name type="scientific">Clathrospora elynae</name>
    <dbReference type="NCBI Taxonomy" id="706981"/>
    <lineage>
        <taxon>Eukaryota</taxon>
        <taxon>Fungi</taxon>
        <taxon>Dikarya</taxon>
        <taxon>Ascomycota</taxon>
        <taxon>Pezizomycotina</taxon>
        <taxon>Dothideomycetes</taxon>
        <taxon>Pleosporomycetidae</taxon>
        <taxon>Pleosporales</taxon>
        <taxon>Diademaceae</taxon>
        <taxon>Clathrospora</taxon>
    </lineage>
</organism>
<evidence type="ECO:0000313" key="1">
    <source>
        <dbReference type="EMBL" id="KAF1946925.1"/>
    </source>
</evidence>
<sequence>MYIHFSHSLAFSHLLAQVSSSASKSTMHTALPRILLGAGGGRLGAGRSSPFAFAEVGARRWTIIRVFLQVHWKC</sequence>
<reference evidence="1" key="1">
    <citation type="journal article" date="2020" name="Stud. Mycol.">
        <title>101 Dothideomycetes genomes: a test case for predicting lifestyles and emergence of pathogens.</title>
        <authorList>
            <person name="Haridas S."/>
            <person name="Albert R."/>
            <person name="Binder M."/>
            <person name="Bloem J."/>
            <person name="Labutti K."/>
            <person name="Salamov A."/>
            <person name="Andreopoulos B."/>
            <person name="Baker S."/>
            <person name="Barry K."/>
            <person name="Bills G."/>
            <person name="Bluhm B."/>
            <person name="Cannon C."/>
            <person name="Castanera R."/>
            <person name="Culley D."/>
            <person name="Daum C."/>
            <person name="Ezra D."/>
            <person name="Gonzalez J."/>
            <person name="Henrissat B."/>
            <person name="Kuo A."/>
            <person name="Liang C."/>
            <person name="Lipzen A."/>
            <person name="Lutzoni F."/>
            <person name="Magnuson J."/>
            <person name="Mondo S."/>
            <person name="Nolan M."/>
            <person name="Ohm R."/>
            <person name="Pangilinan J."/>
            <person name="Park H.-J."/>
            <person name="Ramirez L."/>
            <person name="Alfaro M."/>
            <person name="Sun H."/>
            <person name="Tritt A."/>
            <person name="Yoshinaga Y."/>
            <person name="Zwiers L.-H."/>
            <person name="Turgeon B."/>
            <person name="Goodwin S."/>
            <person name="Spatafora J."/>
            <person name="Crous P."/>
            <person name="Grigoriev I."/>
        </authorList>
    </citation>
    <scope>NUCLEOTIDE SEQUENCE</scope>
    <source>
        <strain evidence="1">CBS 161.51</strain>
    </source>
</reference>
<protein>
    <submittedName>
        <fullName evidence="1">Uncharacterized protein</fullName>
    </submittedName>
</protein>
<name>A0A6A5T1T2_9PLEO</name>
<dbReference type="EMBL" id="ML976001">
    <property type="protein sequence ID" value="KAF1946925.1"/>
    <property type="molecule type" value="Genomic_DNA"/>
</dbReference>
<evidence type="ECO:0000313" key="2">
    <source>
        <dbReference type="Proteomes" id="UP000800038"/>
    </source>
</evidence>
<dbReference type="AlphaFoldDB" id="A0A6A5T1T2"/>
<proteinExistence type="predicted"/>